<dbReference type="AlphaFoldDB" id="A0AAW9HSJ8"/>
<gene>
    <name evidence="1" type="ORF">R6G80_02815</name>
</gene>
<proteinExistence type="predicted"/>
<sequence>MTNDEKQSIYNMRRNGASYAVIAATLNLSKSTVASFCQKEGLRTGSSKALTALRYCKYCGKPLPVKEKGKKQKFCSEHCRMSWWKEHPEDLNKKAIYIFTCPCCGKTFTSYGNAHRKYCSHACYIQDRFGGSHED</sequence>
<organism evidence="1 2">
    <name type="scientific">Actinotignum urinale</name>
    <dbReference type="NCBI Taxonomy" id="190146"/>
    <lineage>
        <taxon>Bacteria</taxon>
        <taxon>Bacillati</taxon>
        <taxon>Actinomycetota</taxon>
        <taxon>Actinomycetes</taxon>
        <taxon>Actinomycetales</taxon>
        <taxon>Actinomycetaceae</taxon>
        <taxon>Actinotignum</taxon>
    </lineage>
</organism>
<dbReference type="EMBL" id="JAWNGC010000002">
    <property type="protein sequence ID" value="MDY5154659.1"/>
    <property type="molecule type" value="Genomic_DNA"/>
</dbReference>
<comment type="caution">
    <text evidence="1">The sequence shown here is derived from an EMBL/GenBank/DDBJ whole genome shotgun (WGS) entry which is preliminary data.</text>
</comment>
<evidence type="ECO:0000313" key="1">
    <source>
        <dbReference type="EMBL" id="MDY5154659.1"/>
    </source>
</evidence>
<reference evidence="1" key="1">
    <citation type="submission" date="2023-10" db="EMBL/GenBank/DDBJ databases">
        <title>Whole Genome based description of the genera Actinobaculum and Actinotignum reveals a complex phylogenetic relationship within the species included in the genus Actinotignum.</title>
        <authorList>
            <person name="Jensen C.S."/>
            <person name="Dargis R."/>
            <person name="Kemp M."/>
            <person name="Christensen J.J."/>
        </authorList>
    </citation>
    <scope>NUCLEOTIDE SEQUENCE</scope>
    <source>
        <strain evidence="1">SLA_B511</strain>
    </source>
</reference>
<name>A0AAW9HSJ8_9ACTO</name>
<accession>A0AAW9HSJ8</accession>
<protein>
    <submittedName>
        <fullName evidence="1">Helix-turn-helix domain-containing protein</fullName>
    </submittedName>
</protein>
<dbReference type="RefSeq" id="WP_071132527.1">
    <property type="nucleotide sequence ID" value="NZ_JAWNGC010000002.1"/>
</dbReference>
<dbReference type="Gene3D" id="1.10.10.60">
    <property type="entry name" value="Homeodomain-like"/>
    <property type="match status" value="1"/>
</dbReference>
<evidence type="ECO:0000313" key="2">
    <source>
        <dbReference type="Proteomes" id="UP001281731"/>
    </source>
</evidence>
<dbReference type="Proteomes" id="UP001281731">
    <property type="component" value="Unassembled WGS sequence"/>
</dbReference>